<accession>C7ZAD4</accession>
<feature type="region of interest" description="Disordered" evidence="1">
    <location>
        <begin position="178"/>
        <end position="217"/>
    </location>
</feature>
<gene>
    <name evidence="2" type="ORF">NECHADRAFT_82060</name>
</gene>
<dbReference type="OrthoDB" id="10525560at2759"/>
<feature type="compositionally biased region" description="Polar residues" evidence="1">
    <location>
        <begin position="25"/>
        <end position="48"/>
    </location>
</feature>
<dbReference type="EMBL" id="GG698912">
    <property type="protein sequence ID" value="EEU39255.1"/>
    <property type="molecule type" value="Genomic_DNA"/>
</dbReference>
<evidence type="ECO:0000313" key="3">
    <source>
        <dbReference type="Proteomes" id="UP000005206"/>
    </source>
</evidence>
<evidence type="ECO:0000256" key="1">
    <source>
        <dbReference type="SAM" id="MobiDB-lite"/>
    </source>
</evidence>
<dbReference type="Proteomes" id="UP000005206">
    <property type="component" value="Chromosome 6"/>
</dbReference>
<feature type="region of interest" description="Disordered" evidence="1">
    <location>
        <begin position="25"/>
        <end position="51"/>
    </location>
</feature>
<sequence>MSFYHVSSSRALLITTERWTAQSRLSSPQDLYTSRRSQANCQSPSRGDQPSVELNVAGLRGHQHRQEEEEQYTCRAIIIVKKDRSSPLAVRLPQHRDSLLPSFSELPDFIRPRFCSLSKRLAKLIAGHERVSNQLPGVTFLNHGAHDSGPWVSDLVGLKTTFELYTWLDRDANHPCSGEWPAPSPDSIRTKEGPFQPSRTSPMQPSESTKSSLGYKRSAPGTLLHKKTTRLVPAARISSVSLDEIDAAGSYIATISRLLTSFPERFPENSVAVGSNNFWEHSHNNWQAAIVLFQAFSNRQSRQQAHPVSPKPKHAGWFGRITGRLEEMAAASDFKVFPQLSQPSANDKPTKDDDLTQGDHVNDSIAQAMSQMNQTTNLAAELKGRPGVVYTPLDPVQLNPLRVWLWKIPNVRYDSHSDVSKSFLEAATAVGTRAAGLGEVSMGEEHQLIREQVLREEHPQATSSKESLQQGPDDVAFEILRMIRHLMGTFLPKGTDLEALYREMS</sequence>
<keyword evidence="3" id="KW-1185">Reference proteome</keyword>
<reference evidence="2 3" key="1">
    <citation type="journal article" date="2009" name="PLoS Genet.">
        <title>The genome of Nectria haematococca: contribution of supernumerary chromosomes to gene expansion.</title>
        <authorList>
            <person name="Coleman J.J."/>
            <person name="Rounsley S.D."/>
            <person name="Rodriguez-Carres M."/>
            <person name="Kuo A."/>
            <person name="Wasmann C.C."/>
            <person name="Grimwood J."/>
            <person name="Schmutz J."/>
            <person name="Taga M."/>
            <person name="White G.J."/>
            <person name="Zhou S."/>
            <person name="Schwartz D.C."/>
            <person name="Freitag M."/>
            <person name="Ma L.J."/>
            <person name="Danchin E.G."/>
            <person name="Henrissat B."/>
            <person name="Coutinho P.M."/>
            <person name="Nelson D.R."/>
            <person name="Straney D."/>
            <person name="Napoli C.A."/>
            <person name="Barker B.M."/>
            <person name="Gribskov M."/>
            <person name="Rep M."/>
            <person name="Kroken S."/>
            <person name="Molnar I."/>
            <person name="Rensing C."/>
            <person name="Kennell J.C."/>
            <person name="Zamora J."/>
            <person name="Farman M.L."/>
            <person name="Selker E.U."/>
            <person name="Salamov A."/>
            <person name="Shapiro H."/>
            <person name="Pangilinan J."/>
            <person name="Lindquist E."/>
            <person name="Lamers C."/>
            <person name="Grigoriev I.V."/>
            <person name="Geiser D.M."/>
            <person name="Covert S.F."/>
            <person name="Temporini E."/>
            <person name="Vanetten H.D."/>
        </authorList>
    </citation>
    <scope>NUCLEOTIDE SEQUENCE [LARGE SCALE GENOMIC DNA]</scope>
    <source>
        <strain evidence="3">ATCC MYA-4622 / CBS 123669 / FGSC 9596 / NRRL 45880 / 77-13-4</strain>
    </source>
</reference>
<dbReference type="GeneID" id="9672326"/>
<protein>
    <submittedName>
        <fullName evidence="2">Uncharacterized protein</fullName>
    </submittedName>
</protein>
<dbReference type="VEuPathDB" id="FungiDB:NECHADRAFT_82060"/>
<dbReference type="STRING" id="660122.C7ZAD4"/>
<dbReference type="KEGG" id="nhe:NECHADRAFT_82060"/>
<dbReference type="HOGENOM" id="CLU_539779_0_0_1"/>
<organism evidence="2 3">
    <name type="scientific">Fusarium vanettenii (strain ATCC MYA-4622 / CBS 123669 / FGSC 9596 / NRRL 45880 / 77-13-4)</name>
    <name type="common">Fusarium solani subsp. pisi</name>
    <dbReference type="NCBI Taxonomy" id="660122"/>
    <lineage>
        <taxon>Eukaryota</taxon>
        <taxon>Fungi</taxon>
        <taxon>Dikarya</taxon>
        <taxon>Ascomycota</taxon>
        <taxon>Pezizomycotina</taxon>
        <taxon>Sordariomycetes</taxon>
        <taxon>Hypocreomycetidae</taxon>
        <taxon>Hypocreales</taxon>
        <taxon>Nectriaceae</taxon>
        <taxon>Fusarium</taxon>
        <taxon>Fusarium solani species complex</taxon>
        <taxon>Fusarium vanettenii</taxon>
    </lineage>
</organism>
<evidence type="ECO:0000313" key="2">
    <source>
        <dbReference type="EMBL" id="EEU39255.1"/>
    </source>
</evidence>
<dbReference type="RefSeq" id="XP_003044968.1">
    <property type="nucleotide sequence ID" value="XM_003044922.1"/>
</dbReference>
<dbReference type="InParanoid" id="C7ZAD4"/>
<proteinExistence type="predicted"/>
<feature type="compositionally biased region" description="Polar residues" evidence="1">
    <location>
        <begin position="197"/>
        <end position="212"/>
    </location>
</feature>
<dbReference type="AlphaFoldDB" id="C7ZAD4"/>
<name>C7ZAD4_FUSV7</name>
<feature type="region of interest" description="Disordered" evidence="1">
    <location>
        <begin position="339"/>
        <end position="359"/>
    </location>
</feature>